<dbReference type="GO" id="GO:0005886">
    <property type="term" value="C:plasma membrane"/>
    <property type="evidence" value="ECO:0007669"/>
    <property type="project" value="UniProtKB-SubCell"/>
</dbReference>
<accession>A0A1V4SZF6</accession>
<protein>
    <recommendedName>
        <fullName evidence="7">Endolytic murein transglycosylase</fullName>
        <ecNumber evidence="7">4.2.2.29</ecNumber>
    </recommendedName>
    <alternativeName>
        <fullName evidence="7">Peptidoglycan lytic transglycosylase</fullName>
    </alternativeName>
    <alternativeName>
        <fullName evidence="7">Peptidoglycan polymerization terminase</fullName>
    </alternativeName>
</protein>
<gene>
    <name evidence="7" type="primary">mltG</name>
    <name evidence="8" type="ORF">CLTHE_03860</name>
</gene>
<dbReference type="RefSeq" id="WP_080021760.1">
    <property type="nucleotide sequence ID" value="NZ_LTAY01000020.1"/>
</dbReference>
<dbReference type="PANTHER" id="PTHR30518">
    <property type="entry name" value="ENDOLYTIC MUREIN TRANSGLYCOSYLASE"/>
    <property type="match status" value="1"/>
</dbReference>
<dbReference type="OrthoDB" id="9814591at2"/>
<evidence type="ECO:0000256" key="3">
    <source>
        <dbReference type="ARBA" id="ARBA00022989"/>
    </source>
</evidence>
<dbReference type="Pfam" id="PF02618">
    <property type="entry name" value="YceG"/>
    <property type="match status" value="1"/>
</dbReference>
<name>A0A1V4SZF6_9CLOT</name>
<keyword evidence="1 7" id="KW-1003">Cell membrane</keyword>
<keyword evidence="5 7" id="KW-0456">Lyase</keyword>
<keyword evidence="4 7" id="KW-0472">Membrane</keyword>
<dbReference type="PANTHER" id="PTHR30518:SF2">
    <property type="entry name" value="ENDOLYTIC MUREIN TRANSGLYCOSYLASE"/>
    <property type="match status" value="1"/>
</dbReference>
<sequence length="336" mass="37856">MKKKKLIIGIIITIVVIIIIAVSAFFLIIPSVKPFNTDKPNVSFVINTKENFNDVLNDLSEKNIIKDKNLIEMYTSVTGKPSLMPGQYTINSKVTVKQFLNILKDQKTITVVIPEGYTVNQIAGIFDKIGMFSKQDFINAVNNYKLPEFIKPVQGRKYQLEGYLFPTTYAFKKGESVNTVIETMINTFVAELDASIKETGVKITPAQINETVTKASIIEKEAKTPEQMKNVSSVIDNRLKANMPLQMDDTVLYSMDKLGENVTKVYDKDLKTQSPYNTYLNKGLPIGPICNPGKQAIEAALKPNNTKYLYYILTSNHSFFTDNFKDFTAEKNKVIN</sequence>
<dbReference type="EC" id="4.2.2.29" evidence="7"/>
<evidence type="ECO:0000256" key="6">
    <source>
        <dbReference type="ARBA" id="ARBA00023316"/>
    </source>
</evidence>
<dbReference type="EMBL" id="LTAY01000020">
    <property type="protein sequence ID" value="OPX49907.1"/>
    <property type="molecule type" value="Genomic_DNA"/>
</dbReference>
<comment type="function">
    <text evidence="7">Functions as a peptidoglycan terminase that cleaves nascent peptidoglycan strands endolytically to terminate their elongation.</text>
</comment>
<dbReference type="Gene3D" id="3.30.1490.480">
    <property type="entry name" value="Endolytic murein transglycosylase"/>
    <property type="match status" value="2"/>
</dbReference>
<evidence type="ECO:0000313" key="9">
    <source>
        <dbReference type="Proteomes" id="UP000191448"/>
    </source>
</evidence>
<dbReference type="GO" id="GO:0008932">
    <property type="term" value="F:lytic endotransglycosylase activity"/>
    <property type="evidence" value="ECO:0007669"/>
    <property type="project" value="UniProtKB-UniRule"/>
</dbReference>
<dbReference type="HAMAP" id="MF_02065">
    <property type="entry name" value="MltG"/>
    <property type="match status" value="1"/>
</dbReference>
<keyword evidence="6 7" id="KW-0961">Cell wall biogenesis/degradation</keyword>
<proteinExistence type="inferred from homology"/>
<dbReference type="CDD" id="cd08010">
    <property type="entry name" value="MltG_like"/>
    <property type="match status" value="1"/>
</dbReference>
<evidence type="ECO:0000256" key="7">
    <source>
        <dbReference type="HAMAP-Rule" id="MF_02065"/>
    </source>
</evidence>
<organism evidence="8 9">
    <name type="scientific">Clostridium thermobutyricum DSM 4928</name>
    <dbReference type="NCBI Taxonomy" id="1121339"/>
    <lineage>
        <taxon>Bacteria</taxon>
        <taxon>Bacillati</taxon>
        <taxon>Bacillota</taxon>
        <taxon>Clostridia</taxon>
        <taxon>Eubacteriales</taxon>
        <taxon>Clostridiaceae</taxon>
        <taxon>Clostridium</taxon>
    </lineage>
</organism>
<comment type="caution">
    <text evidence="8">The sequence shown here is derived from an EMBL/GenBank/DDBJ whole genome shotgun (WGS) entry which is preliminary data.</text>
</comment>
<dbReference type="NCBIfam" id="TIGR00247">
    <property type="entry name" value="endolytic transglycosylase MltG"/>
    <property type="match status" value="1"/>
</dbReference>
<evidence type="ECO:0000313" key="8">
    <source>
        <dbReference type="EMBL" id="OPX49907.1"/>
    </source>
</evidence>
<reference evidence="8 9" key="1">
    <citation type="submission" date="2016-02" db="EMBL/GenBank/DDBJ databases">
        <title>Genome sequence of Clostridium thermobutyricum DSM 4928.</title>
        <authorList>
            <person name="Poehlein A."/>
            <person name="Daniel R."/>
        </authorList>
    </citation>
    <scope>NUCLEOTIDE SEQUENCE [LARGE SCALE GENOMIC DNA]</scope>
    <source>
        <strain evidence="8 9">DSM 4928</strain>
    </source>
</reference>
<dbReference type="GO" id="GO:0009252">
    <property type="term" value="P:peptidoglycan biosynthetic process"/>
    <property type="evidence" value="ECO:0007669"/>
    <property type="project" value="UniProtKB-UniRule"/>
</dbReference>
<feature type="site" description="Important for catalytic activity" evidence="7">
    <location>
        <position position="221"/>
    </location>
</feature>
<evidence type="ECO:0000256" key="1">
    <source>
        <dbReference type="ARBA" id="ARBA00022475"/>
    </source>
</evidence>
<feature type="transmembrane region" description="Helical" evidence="7">
    <location>
        <begin position="7"/>
        <end position="29"/>
    </location>
</feature>
<evidence type="ECO:0000256" key="2">
    <source>
        <dbReference type="ARBA" id="ARBA00022692"/>
    </source>
</evidence>
<dbReference type="Proteomes" id="UP000191448">
    <property type="component" value="Unassembled WGS sequence"/>
</dbReference>
<evidence type="ECO:0000256" key="5">
    <source>
        <dbReference type="ARBA" id="ARBA00023239"/>
    </source>
</evidence>
<comment type="subcellular location">
    <subcellularLocation>
        <location evidence="7">Cell membrane</location>
        <topology evidence="7">Single-pass membrane protein</topology>
    </subcellularLocation>
</comment>
<dbReference type="AlphaFoldDB" id="A0A1V4SZF6"/>
<comment type="similarity">
    <text evidence="7">Belongs to the transglycosylase MltG family.</text>
</comment>
<keyword evidence="3 7" id="KW-1133">Transmembrane helix</keyword>
<comment type="catalytic activity">
    <reaction evidence="7">
        <text>a peptidoglycan chain = a peptidoglycan chain with N-acetyl-1,6-anhydromuramyl-[peptide] at the reducing end + a peptidoglycan chain with N-acetylglucosamine at the non-reducing end.</text>
        <dbReference type="EC" id="4.2.2.29"/>
    </reaction>
</comment>
<dbReference type="InterPro" id="IPR003770">
    <property type="entry name" value="MLTG-like"/>
</dbReference>
<dbReference type="GO" id="GO:0071555">
    <property type="term" value="P:cell wall organization"/>
    <property type="evidence" value="ECO:0007669"/>
    <property type="project" value="UniProtKB-KW"/>
</dbReference>
<keyword evidence="2 7" id="KW-0812">Transmembrane</keyword>
<evidence type="ECO:0000256" key="4">
    <source>
        <dbReference type="ARBA" id="ARBA00023136"/>
    </source>
</evidence>